<dbReference type="AlphaFoldDB" id="A0A8X6WVR8"/>
<name>A0A8X6WVR8_9ARAC</name>
<dbReference type="EMBL" id="BMAV01002991">
    <property type="protein sequence ID" value="GFY42307.1"/>
    <property type="molecule type" value="Genomic_DNA"/>
</dbReference>
<keyword evidence="2" id="KW-1185">Reference proteome</keyword>
<evidence type="ECO:0000313" key="2">
    <source>
        <dbReference type="Proteomes" id="UP000886998"/>
    </source>
</evidence>
<evidence type="ECO:0000313" key="1">
    <source>
        <dbReference type="EMBL" id="GFY42307.1"/>
    </source>
</evidence>
<accession>A0A8X6WVR8</accession>
<comment type="caution">
    <text evidence="1">The sequence shown here is derived from an EMBL/GenBank/DDBJ whole genome shotgun (WGS) entry which is preliminary data.</text>
</comment>
<gene>
    <name evidence="1" type="ORF">TNIN_311651</name>
</gene>
<proteinExistence type="predicted"/>
<organism evidence="1 2">
    <name type="scientific">Trichonephila inaurata madagascariensis</name>
    <dbReference type="NCBI Taxonomy" id="2747483"/>
    <lineage>
        <taxon>Eukaryota</taxon>
        <taxon>Metazoa</taxon>
        <taxon>Ecdysozoa</taxon>
        <taxon>Arthropoda</taxon>
        <taxon>Chelicerata</taxon>
        <taxon>Arachnida</taxon>
        <taxon>Araneae</taxon>
        <taxon>Araneomorphae</taxon>
        <taxon>Entelegynae</taxon>
        <taxon>Araneoidea</taxon>
        <taxon>Nephilidae</taxon>
        <taxon>Trichonephila</taxon>
        <taxon>Trichonephila inaurata</taxon>
    </lineage>
</organism>
<protein>
    <submittedName>
        <fullName evidence="1">Uncharacterized protein</fullName>
    </submittedName>
</protein>
<sequence>MLDRNDDGMLTNGCLHGTVIGMQTLPKYGYRIAKQEHLDWGDEKSYSISQNTVLHTSTLVSRLTLFSFSLVLRQRIKHCLVGVDFYPVDGMCSGKCRHVKSSKLTQGHPGPGS</sequence>
<reference evidence="1" key="1">
    <citation type="submission" date="2020-08" db="EMBL/GenBank/DDBJ databases">
        <title>Multicomponent nature underlies the extraordinary mechanical properties of spider dragline silk.</title>
        <authorList>
            <person name="Kono N."/>
            <person name="Nakamura H."/>
            <person name="Mori M."/>
            <person name="Yoshida Y."/>
            <person name="Ohtoshi R."/>
            <person name="Malay A.D."/>
            <person name="Moran D.A.P."/>
            <person name="Tomita M."/>
            <person name="Numata K."/>
            <person name="Arakawa K."/>
        </authorList>
    </citation>
    <scope>NUCLEOTIDE SEQUENCE</scope>
</reference>
<dbReference type="Proteomes" id="UP000886998">
    <property type="component" value="Unassembled WGS sequence"/>
</dbReference>